<sequence>MSESGDVDGERELPAGWAWAELGDLLHRIEAGKSFTCEPRRALLDEWGVIKVSAMTWGAFDPDENKAVPAGRDVNPAYEITSGDLLVSRANTKSYVGAPVLVGVCRPKLLLSDKSLRLIPRDCVSKRWLVHFLRSPGARAYVEAKASGTKDAMRNLSQDALRRMPVALPPLAEQYRIAEALEEQLSRIDSGAATLAQARKRLEGLRKRTLVSAVPDEVPSSWKMATVEDAGTIELGRARHPDWHHGPEMRPYLRVANVFEDRIDTADVMEMDFSGVWEKYRLEPGDVLLNEGQSPHLVGRPALYRGVPKDVAFTNSLLRFKATAGVLPEWALLVFRRHLHAKRFMREVRITTNIAHLSSKRLKKVEFPIPSLDVQKQLVQRCEELLSGIAAMDRQVTIGLRRANALKSALLRRAFTGGLVGQDSDDEPASVLLARIASDRASQPKRSRKAKAPAQRTAESSASAPAPTPTPTPTPALAVQQEFDL</sequence>
<proteinExistence type="predicted"/>
<dbReference type="EMBL" id="JBIAFP010000007">
    <property type="protein sequence ID" value="MFE9225804.1"/>
    <property type="molecule type" value="Genomic_DNA"/>
</dbReference>
<reference evidence="4 5" key="1">
    <citation type="submission" date="2024-10" db="EMBL/GenBank/DDBJ databases">
        <title>The Natural Products Discovery Center: Release of the First 8490 Sequenced Strains for Exploring Actinobacteria Biosynthetic Diversity.</title>
        <authorList>
            <person name="Kalkreuter E."/>
            <person name="Kautsar S.A."/>
            <person name="Yang D."/>
            <person name="Bader C.D."/>
            <person name="Teijaro C.N."/>
            <person name="Fluegel L."/>
            <person name="Davis C.M."/>
            <person name="Simpson J.R."/>
            <person name="Lauterbach L."/>
            <person name="Steele A.D."/>
            <person name="Gui C."/>
            <person name="Meng S."/>
            <person name="Li G."/>
            <person name="Viehrig K."/>
            <person name="Ye F."/>
            <person name="Su P."/>
            <person name="Kiefer A.F."/>
            <person name="Nichols A."/>
            <person name="Cepeda A.J."/>
            <person name="Yan W."/>
            <person name="Fan B."/>
            <person name="Jiang Y."/>
            <person name="Adhikari A."/>
            <person name="Zheng C.-J."/>
            <person name="Schuster L."/>
            <person name="Cowan T.M."/>
            <person name="Smanski M.J."/>
            <person name="Chevrette M.G."/>
            <person name="De Carvalho L.P.S."/>
            <person name="Shen B."/>
        </authorList>
    </citation>
    <scope>NUCLEOTIDE SEQUENCE [LARGE SCALE GENOMIC DNA]</scope>
    <source>
        <strain evidence="4 5">NPDC007066</strain>
    </source>
</reference>
<dbReference type="InterPro" id="IPR044946">
    <property type="entry name" value="Restrct_endonuc_typeI_TRD_sf"/>
</dbReference>
<keyword evidence="1" id="KW-0680">Restriction system</keyword>
<dbReference type="Proteomes" id="UP001601288">
    <property type="component" value="Unassembled WGS sequence"/>
</dbReference>
<gene>
    <name evidence="4" type="ORF">ACFYM3_14435</name>
</gene>
<evidence type="ECO:0000256" key="2">
    <source>
        <dbReference type="ARBA" id="ARBA00023125"/>
    </source>
</evidence>
<dbReference type="GO" id="GO:0004519">
    <property type="term" value="F:endonuclease activity"/>
    <property type="evidence" value="ECO:0007669"/>
    <property type="project" value="UniProtKB-KW"/>
</dbReference>
<evidence type="ECO:0000313" key="5">
    <source>
        <dbReference type="Proteomes" id="UP001601288"/>
    </source>
</evidence>
<organism evidence="4 5">
    <name type="scientific">Streptomyces massasporeus</name>
    <dbReference type="NCBI Taxonomy" id="67324"/>
    <lineage>
        <taxon>Bacteria</taxon>
        <taxon>Bacillati</taxon>
        <taxon>Actinomycetota</taxon>
        <taxon>Actinomycetes</taxon>
        <taxon>Kitasatosporales</taxon>
        <taxon>Streptomycetaceae</taxon>
        <taxon>Streptomyces</taxon>
    </lineage>
</organism>
<keyword evidence="4" id="KW-0255">Endonuclease</keyword>
<evidence type="ECO:0000313" key="4">
    <source>
        <dbReference type="EMBL" id="MFE9225804.1"/>
    </source>
</evidence>
<accession>A0ABW6LDM3</accession>
<keyword evidence="4" id="KW-0540">Nuclease</keyword>
<dbReference type="Gene3D" id="3.90.220.20">
    <property type="entry name" value="DNA methylase specificity domains"/>
    <property type="match status" value="2"/>
</dbReference>
<dbReference type="InterPro" id="IPR051212">
    <property type="entry name" value="Type-I_RE_S_subunit"/>
</dbReference>
<dbReference type="CDD" id="cd17261">
    <property type="entry name" value="RMtype1_S_EcoKI-TRD2-CR2_like"/>
    <property type="match status" value="1"/>
</dbReference>
<evidence type="ECO:0000256" key="3">
    <source>
        <dbReference type="SAM" id="MobiDB-lite"/>
    </source>
</evidence>
<dbReference type="PANTHER" id="PTHR43140">
    <property type="entry name" value="TYPE-1 RESTRICTION ENZYME ECOKI SPECIFICITY PROTEIN"/>
    <property type="match status" value="1"/>
</dbReference>
<dbReference type="SUPFAM" id="SSF116734">
    <property type="entry name" value="DNA methylase specificity domain"/>
    <property type="match status" value="2"/>
</dbReference>
<keyword evidence="4" id="KW-0378">Hydrolase</keyword>
<dbReference type="RefSeq" id="WP_358287380.1">
    <property type="nucleotide sequence ID" value="NZ_JBEYGJ010000030.1"/>
</dbReference>
<comment type="caution">
    <text evidence="4">The sequence shown here is derived from an EMBL/GenBank/DDBJ whole genome shotgun (WGS) entry which is preliminary data.</text>
</comment>
<dbReference type="PANTHER" id="PTHR43140:SF1">
    <property type="entry name" value="TYPE I RESTRICTION ENZYME ECOKI SPECIFICITY SUBUNIT"/>
    <property type="match status" value="1"/>
</dbReference>
<evidence type="ECO:0000256" key="1">
    <source>
        <dbReference type="ARBA" id="ARBA00022747"/>
    </source>
</evidence>
<name>A0ABW6LDM3_9ACTN</name>
<keyword evidence="5" id="KW-1185">Reference proteome</keyword>
<feature type="region of interest" description="Disordered" evidence="3">
    <location>
        <begin position="436"/>
        <end position="485"/>
    </location>
</feature>
<protein>
    <submittedName>
        <fullName evidence="4">Restriction endonuclease subunit S</fullName>
    </submittedName>
</protein>
<dbReference type="CDD" id="cd17253">
    <property type="entry name" value="RMtype1_S_Eco933I-TRD2-CR2_like"/>
    <property type="match status" value="1"/>
</dbReference>
<keyword evidence="2" id="KW-0238">DNA-binding</keyword>